<dbReference type="PANTHER" id="PTHR31299:SF0">
    <property type="entry name" value="ESTERASE, PUTATIVE (AFU_ORTHOLOGUE AFUA_1G05850)-RELATED"/>
    <property type="match status" value="1"/>
</dbReference>
<proteinExistence type="predicted"/>
<evidence type="ECO:0000313" key="3">
    <source>
        <dbReference type="Proteomes" id="UP000045051"/>
    </source>
</evidence>
<dbReference type="GO" id="GO:0046677">
    <property type="term" value="P:response to antibiotic"/>
    <property type="evidence" value="ECO:0007669"/>
    <property type="project" value="InterPro"/>
</dbReference>
<name>A0A0B7HXT5_9FLAO</name>
<dbReference type="Pfam" id="PF05139">
    <property type="entry name" value="Erythro_esteras"/>
    <property type="match status" value="1"/>
</dbReference>
<accession>A0A0B7HXT5</accession>
<evidence type="ECO:0008006" key="4">
    <source>
        <dbReference type="Google" id="ProtNLM"/>
    </source>
</evidence>
<dbReference type="PANTHER" id="PTHR31299">
    <property type="entry name" value="ESTERASE, PUTATIVE (AFU_ORTHOLOGUE AFUA_1G05850)-RELATED"/>
    <property type="match status" value="1"/>
</dbReference>
<dbReference type="Gene3D" id="3.40.1660.10">
    <property type="entry name" value="EreA-like (biosynthetic domain)"/>
    <property type="match status" value="1"/>
</dbReference>
<dbReference type="SUPFAM" id="SSF159501">
    <property type="entry name" value="EreA/ChaN-like"/>
    <property type="match status" value="1"/>
</dbReference>
<dbReference type="InterPro" id="IPR007815">
    <property type="entry name" value="Emycin_Estase"/>
</dbReference>
<dbReference type="AlphaFoldDB" id="A0A0B7HXT5"/>
<dbReference type="Proteomes" id="UP000045051">
    <property type="component" value="Unassembled WGS sequence"/>
</dbReference>
<dbReference type="InterPro" id="IPR052036">
    <property type="entry name" value="Hydrolase/PRTase-associated"/>
</dbReference>
<dbReference type="Gene3D" id="1.20.1440.30">
    <property type="entry name" value="Biosynthetic Protein domain"/>
    <property type="match status" value="1"/>
</dbReference>
<organism evidence="2 3">
    <name type="scientific">Capnocytophaga canis</name>
    <dbReference type="NCBI Taxonomy" id="1848903"/>
    <lineage>
        <taxon>Bacteria</taxon>
        <taxon>Pseudomonadati</taxon>
        <taxon>Bacteroidota</taxon>
        <taxon>Flavobacteriia</taxon>
        <taxon>Flavobacteriales</taxon>
        <taxon>Flavobacteriaceae</taxon>
        <taxon>Capnocytophaga</taxon>
    </lineage>
</organism>
<dbReference type="RefSeq" id="WP_042343075.1">
    <property type="nucleotide sequence ID" value="NZ_CDOI01000002.1"/>
</dbReference>
<dbReference type="EMBL" id="CDOI01000002">
    <property type="protein sequence ID" value="CEN43409.1"/>
    <property type="molecule type" value="Genomic_DNA"/>
</dbReference>
<keyword evidence="3" id="KW-1185">Reference proteome</keyword>
<protein>
    <recommendedName>
        <fullName evidence="4">Erythromycin esterase</fullName>
    </recommendedName>
</protein>
<evidence type="ECO:0000313" key="2">
    <source>
        <dbReference type="EMBL" id="CEN43409.1"/>
    </source>
</evidence>
<reference evidence="2 3" key="1">
    <citation type="submission" date="2015-01" db="EMBL/GenBank/DDBJ databases">
        <authorList>
            <person name="Xiang T."/>
            <person name="Song Y."/>
            <person name="Huang L."/>
            <person name="Wang B."/>
            <person name="Wu P."/>
        </authorList>
    </citation>
    <scope>NUCLEOTIDE SEQUENCE [LARGE SCALE GENOMIC DNA]</scope>
    <source>
        <strain evidence="2 3">CcD38</strain>
    </source>
</reference>
<feature type="chain" id="PRO_5002117512" description="Erythromycin esterase" evidence="1">
    <location>
        <begin position="19"/>
        <end position="432"/>
    </location>
</feature>
<dbReference type="Gene3D" id="3.30.1870.10">
    <property type="entry name" value="EreA-like, domain 2"/>
    <property type="match status" value="1"/>
</dbReference>
<keyword evidence="1" id="KW-0732">Signal</keyword>
<evidence type="ECO:0000256" key="1">
    <source>
        <dbReference type="SAM" id="SignalP"/>
    </source>
</evidence>
<feature type="signal peptide" evidence="1">
    <location>
        <begin position="1"/>
        <end position="18"/>
    </location>
</feature>
<sequence length="432" mass="50900">MKKILSFITLVFFVTASAQVQTISKSDYEKADFTNLTTLQNDLKNVRIVGLGESSHYMGETYVSKIKMVKYLHQHCGFDVIAIESPLYDLRKYYNETVKTNQVKTPWHFTEISGVWITDDMYELFDYILETQKTDRPLIYTGFDEKLFYKFDYKLNDDYNEFLEKLNADTGSNIKTDSLFKKALNFTAEKCYYFAKVPPKDTLVLHNTFNEVKKALNKLETKNGYYYFWERMTENIKSLYRTNYKGLSHRDKQMAENVSYLAKHEFPDKKIILWAASIHLMDNITKINQYDEKRFAKDYTMGHFLREKFKDQYYVIGFVPATGTTGFKGYLGLGKLRAKAKKGSIERHILDNYNPDYAFISLRNELSQKEITKNNIKKSNLLGLTPYEMDMLSVVDAFFYLKEEHLVSFEKRKAYFKKEREDLERTADTSNK</sequence>
<gene>
    <name evidence="2" type="ORF">CCAND38_100058</name>
</gene>
<dbReference type="CDD" id="cd14728">
    <property type="entry name" value="Ere-like"/>
    <property type="match status" value="1"/>
</dbReference>